<feature type="domain" description="NolW-like" evidence="13">
    <location>
        <begin position="174"/>
        <end position="239"/>
    </location>
</feature>
<dbReference type="NCBIfam" id="TIGR02517">
    <property type="entry name" value="type_II_gspD"/>
    <property type="match status" value="1"/>
</dbReference>
<feature type="compositionally biased region" description="Polar residues" evidence="11">
    <location>
        <begin position="625"/>
        <end position="641"/>
    </location>
</feature>
<dbReference type="PANTHER" id="PTHR30332">
    <property type="entry name" value="PROBABLE GENERAL SECRETION PATHWAY PROTEIN D"/>
    <property type="match status" value="1"/>
</dbReference>
<feature type="region of interest" description="Disordered" evidence="11">
    <location>
        <begin position="273"/>
        <end position="296"/>
    </location>
</feature>
<dbReference type="PRINTS" id="PR00811">
    <property type="entry name" value="BCTERIALGSPD"/>
</dbReference>
<keyword evidence="8" id="KW-0472">Membrane</keyword>
<dbReference type="GO" id="GO:0009279">
    <property type="term" value="C:cell outer membrane"/>
    <property type="evidence" value="ECO:0007669"/>
    <property type="project" value="UniProtKB-SubCell"/>
</dbReference>
<reference evidence="15 16" key="1">
    <citation type="submission" date="2018-11" db="EMBL/GenBank/DDBJ databases">
        <title>Draft genome sequence of Buttiauxella warmboldiae CCUG 35512.</title>
        <authorList>
            <person name="Salva-Serra F."/>
            <person name="Marathe N."/>
            <person name="Moore E."/>
            <person name="Svensson L."/>
            <person name="Engstrom-Jakobsson H."/>
        </authorList>
    </citation>
    <scope>NUCLEOTIDE SEQUENCE [LARGE SCALE GENOMIC DNA]</scope>
    <source>
        <strain evidence="15 16">CCUG 35512</strain>
    </source>
</reference>
<evidence type="ECO:0000256" key="11">
    <source>
        <dbReference type="SAM" id="MobiDB-lite"/>
    </source>
</evidence>
<feature type="domain" description="NolW-like" evidence="13">
    <location>
        <begin position="107"/>
        <end position="170"/>
    </location>
</feature>
<dbReference type="PANTHER" id="PTHR30332:SF24">
    <property type="entry name" value="SECRETIN GSPD-RELATED"/>
    <property type="match status" value="1"/>
</dbReference>
<comment type="subcellular location">
    <subcellularLocation>
        <location evidence="1 10">Cell outer membrane</location>
    </subcellularLocation>
</comment>
<evidence type="ECO:0000313" key="16">
    <source>
        <dbReference type="Proteomes" id="UP000268615"/>
    </source>
</evidence>
<keyword evidence="16" id="KW-1185">Reference proteome</keyword>
<evidence type="ECO:0000256" key="10">
    <source>
        <dbReference type="RuleBase" id="RU004004"/>
    </source>
</evidence>
<evidence type="ECO:0000259" key="14">
    <source>
        <dbReference type="Pfam" id="PF21305"/>
    </source>
</evidence>
<dbReference type="InterPro" id="IPR004846">
    <property type="entry name" value="T2SS/T3SS_dom"/>
</dbReference>
<evidence type="ECO:0000259" key="13">
    <source>
        <dbReference type="Pfam" id="PF03958"/>
    </source>
</evidence>
<evidence type="ECO:0000256" key="2">
    <source>
        <dbReference type="ARBA" id="ARBA00006980"/>
    </source>
</evidence>
<keyword evidence="9" id="KW-0998">Cell outer membrane</keyword>
<dbReference type="OrthoDB" id="9779724at2"/>
<gene>
    <name evidence="15" type="primary">gspD</name>
    <name evidence="15" type="ORF">EHN07_05265</name>
</gene>
<accession>A0A3N5E3M2</accession>
<comment type="caution">
    <text evidence="15">The sequence shown here is derived from an EMBL/GenBank/DDBJ whole genome shotgun (WGS) entry which is preliminary data.</text>
</comment>
<evidence type="ECO:0000313" key="15">
    <source>
        <dbReference type="EMBL" id="RPH29619.1"/>
    </source>
</evidence>
<evidence type="ECO:0000256" key="8">
    <source>
        <dbReference type="ARBA" id="ARBA00023136"/>
    </source>
</evidence>
<keyword evidence="7" id="KW-0653">Protein transport</keyword>
<keyword evidence="4" id="KW-1134">Transmembrane beta strand</keyword>
<dbReference type="EMBL" id="RPOH01000017">
    <property type="protein sequence ID" value="RPH29619.1"/>
    <property type="molecule type" value="Genomic_DNA"/>
</dbReference>
<dbReference type="InterPro" id="IPR005644">
    <property type="entry name" value="NolW-like"/>
</dbReference>
<evidence type="ECO:0000256" key="9">
    <source>
        <dbReference type="ARBA" id="ARBA00023237"/>
    </source>
</evidence>
<evidence type="ECO:0000256" key="4">
    <source>
        <dbReference type="ARBA" id="ARBA00022452"/>
    </source>
</evidence>
<dbReference type="Proteomes" id="UP000268615">
    <property type="component" value="Unassembled WGS sequence"/>
</dbReference>
<feature type="domain" description="Type II/III secretion system secretin-like" evidence="12">
    <location>
        <begin position="424"/>
        <end position="586"/>
    </location>
</feature>
<dbReference type="Gene3D" id="3.30.1370.120">
    <property type="match status" value="3"/>
</dbReference>
<dbReference type="RefSeq" id="WP_124023141.1">
    <property type="nucleotide sequence ID" value="NZ_RPOH01000017.1"/>
</dbReference>
<dbReference type="PROSITE" id="PS00875">
    <property type="entry name" value="T2SP_D"/>
    <property type="match status" value="1"/>
</dbReference>
<comment type="similarity">
    <text evidence="2">Belongs to the bacterial secretin family. GSP D subfamily.</text>
</comment>
<name>A0A3N5E3M2_9ENTR</name>
<evidence type="ECO:0000256" key="1">
    <source>
        <dbReference type="ARBA" id="ARBA00004442"/>
    </source>
</evidence>
<dbReference type="InterPro" id="IPR001775">
    <property type="entry name" value="GspD/PilQ"/>
</dbReference>
<evidence type="ECO:0000256" key="6">
    <source>
        <dbReference type="ARBA" id="ARBA00022729"/>
    </source>
</evidence>
<protein>
    <submittedName>
        <fullName evidence="15">Type II secretion system protein GspD</fullName>
    </submittedName>
</protein>
<dbReference type="GO" id="GO:0015628">
    <property type="term" value="P:protein secretion by the type II secretion system"/>
    <property type="evidence" value="ECO:0007669"/>
    <property type="project" value="InterPro"/>
</dbReference>
<evidence type="ECO:0000256" key="3">
    <source>
        <dbReference type="ARBA" id="ARBA00022448"/>
    </source>
</evidence>
<proteinExistence type="inferred from homology"/>
<dbReference type="InterPro" id="IPR013356">
    <property type="entry name" value="T2SS_GspD"/>
</dbReference>
<dbReference type="InterPro" id="IPR049371">
    <property type="entry name" value="GspD-like_N0"/>
</dbReference>
<keyword evidence="6" id="KW-0732">Signal</keyword>
<organism evidence="15 16">
    <name type="scientific">Buttiauxella warmboldiae</name>
    <dbReference type="NCBI Taxonomy" id="82993"/>
    <lineage>
        <taxon>Bacteria</taxon>
        <taxon>Pseudomonadati</taxon>
        <taxon>Pseudomonadota</taxon>
        <taxon>Gammaproteobacteria</taxon>
        <taxon>Enterobacterales</taxon>
        <taxon>Enterobacteriaceae</taxon>
        <taxon>Buttiauxella</taxon>
    </lineage>
</organism>
<dbReference type="Pfam" id="PF00263">
    <property type="entry name" value="Secretin"/>
    <property type="match status" value="1"/>
</dbReference>
<dbReference type="AlphaFoldDB" id="A0A3N5E3M2"/>
<dbReference type="GO" id="GO:0015627">
    <property type="term" value="C:type II protein secretion system complex"/>
    <property type="evidence" value="ECO:0007669"/>
    <property type="project" value="InterPro"/>
</dbReference>
<evidence type="ECO:0000256" key="5">
    <source>
        <dbReference type="ARBA" id="ARBA00022692"/>
    </source>
</evidence>
<feature type="region of interest" description="Disordered" evidence="11">
    <location>
        <begin position="622"/>
        <end position="648"/>
    </location>
</feature>
<evidence type="ECO:0000256" key="7">
    <source>
        <dbReference type="ARBA" id="ARBA00022927"/>
    </source>
</evidence>
<dbReference type="Pfam" id="PF21305">
    <property type="entry name" value="type_II_gspD_N0"/>
    <property type="match status" value="1"/>
</dbReference>
<feature type="domain" description="NolW-like" evidence="13">
    <location>
        <begin position="248"/>
        <end position="342"/>
    </location>
</feature>
<feature type="domain" description="GspD-like N0" evidence="14">
    <location>
        <begin position="11"/>
        <end position="80"/>
    </location>
</feature>
<keyword evidence="5" id="KW-0812">Transmembrane</keyword>
<dbReference type="Pfam" id="PF03958">
    <property type="entry name" value="Secretin_N"/>
    <property type="match status" value="3"/>
</dbReference>
<dbReference type="InterPro" id="IPR038591">
    <property type="entry name" value="NolW-like_sf"/>
</dbReference>
<dbReference type="InterPro" id="IPR050810">
    <property type="entry name" value="Bact_Secretion_Sys_Channel"/>
</dbReference>
<sequence>MSAIAEKFHANFYDTDIREFIDIVSKNLNVTFIVSPDVQGLISVRSYNALDDQQYYQFFLSVLDIYGYSVIPMDNGMFKVVRSANAKSSGAPVTTSHLQAQGDEIITRILSLQNVPVLELAPLLSQLNDNSGVGTISPYAPSNTLLMTGRASVINRLADLVIRVDSDGQQNQDVIPLRNASADDLANVLKSLYQPGGQQAAQLPAASARITADTRTNSIIVSGPLNARQRIRQLVARLDGDAVDSDNTQVIALNYAKAENLVNVLNGVSQKLTKKESSTRGAAPMSSAPQQIASGGMLPGTANGDFNLVADEQTNSLILTASPAIRKSIENVIRKLDVARSQVLVEAIIVEVQDGDGLNLGIQWANRKVGGQQFTKTGLPVFSSASDFDRLEKTGSIASNTALSAFNGVTMGFFRGDWGVLLSALSSNAKNDILSTPSIVTLDNKEASMNVGQDVPVLSGSQTTAADNVFNTVSRKTVGTKLKVTPQINEAGTVQLEIEQEVSSVDASSTGSSLGPTFNTRTIQNAVMVRSGETVVLGGLIHNTSSESESRVPLLGDIPYIGNLFRYRSVENTRRNLMVFIRPTILQEGNIYRDMSLKRYQETNSDLGKRVKENRYELIKPKNLTLPQLNSTSPADSSSGKSPFRDSR</sequence>
<dbReference type="InterPro" id="IPR004845">
    <property type="entry name" value="T2SS_GspD_CS"/>
</dbReference>
<keyword evidence="3 10" id="KW-0813">Transport</keyword>
<evidence type="ECO:0000259" key="12">
    <source>
        <dbReference type="Pfam" id="PF00263"/>
    </source>
</evidence>
<dbReference type="PRINTS" id="PR01032">
    <property type="entry name" value="PHAGEIV"/>
</dbReference>